<evidence type="ECO:0000259" key="1">
    <source>
        <dbReference type="Pfam" id="PF24906"/>
    </source>
</evidence>
<reference evidence="2" key="1">
    <citation type="submission" date="2013-12" db="EMBL/GenBank/DDBJ databases">
        <title>The Genome Sequence of Aphanomyces astaci APO3.</title>
        <authorList>
            <consortium name="The Broad Institute Genomics Platform"/>
            <person name="Russ C."/>
            <person name="Tyler B."/>
            <person name="van West P."/>
            <person name="Dieguez-Uribeondo J."/>
            <person name="Young S.K."/>
            <person name="Zeng Q."/>
            <person name="Gargeya S."/>
            <person name="Fitzgerald M."/>
            <person name="Abouelleil A."/>
            <person name="Alvarado L."/>
            <person name="Chapman S.B."/>
            <person name="Gainer-Dewar J."/>
            <person name="Goldberg J."/>
            <person name="Griggs A."/>
            <person name="Gujja S."/>
            <person name="Hansen M."/>
            <person name="Howarth C."/>
            <person name="Imamovic A."/>
            <person name="Ireland A."/>
            <person name="Larimer J."/>
            <person name="McCowan C."/>
            <person name="Murphy C."/>
            <person name="Pearson M."/>
            <person name="Poon T.W."/>
            <person name="Priest M."/>
            <person name="Roberts A."/>
            <person name="Saif S."/>
            <person name="Shea T."/>
            <person name="Sykes S."/>
            <person name="Wortman J."/>
            <person name="Nusbaum C."/>
            <person name="Birren B."/>
        </authorList>
    </citation>
    <scope>NUCLEOTIDE SEQUENCE [LARGE SCALE GENOMIC DNA]</scope>
    <source>
        <strain evidence="2">APO3</strain>
    </source>
</reference>
<accession>W4FUT4</accession>
<organism evidence="2">
    <name type="scientific">Aphanomyces astaci</name>
    <name type="common">Crayfish plague agent</name>
    <dbReference type="NCBI Taxonomy" id="112090"/>
    <lineage>
        <taxon>Eukaryota</taxon>
        <taxon>Sar</taxon>
        <taxon>Stramenopiles</taxon>
        <taxon>Oomycota</taxon>
        <taxon>Saprolegniomycetes</taxon>
        <taxon>Saprolegniales</taxon>
        <taxon>Verrucalvaceae</taxon>
        <taxon>Aphanomyces</taxon>
    </lineage>
</organism>
<feature type="domain" description="WRKY19-like zinc finger" evidence="1">
    <location>
        <begin position="143"/>
        <end position="166"/>
    </location>
</feature>
<dbReference type="AlphaFoldDB" id="W4FUT4"/>
<dbReference type="InterPro" id="IPR056866">
    <property type="entry name" value="Znf_WRKY19"/>
</dbReference>
<dbReference type="PANTHER" id="PTHR31827">
    <property type="entry name" value="EMB|CAB89363.1"/>
    <property type="match status" value="1"/>
</dbReference>
<dbReference type="OrthoDB" id="78104at2759"/>
<gene>
    <name evidence="2" type="ORF">H257_13809</name>
</gene>
<dbReference type="EMBL" id="KI913164">
    <property type="protein sequence ID" value="ETV70711.1"/>
    <property type="molecule type" value="Genomic_DNA"/>
</dbReference>
<protein>
    <recommendedName>
        <fullName evidence="1">WRKY19-like zinc finger domain-containing protein</fullName>
    </recommendedName>
</protein>
<dbReference type="VEuPathDB" id="FungiDB:H257_13809"/>
<dbReference type="GeneID" id="20815805"/>
<proteinExistence type="predicted"/>
<sequence length="200" mass="21864">MPLLSNKLEHLLNPVGTAFHHCADHDDDLDSSRHFISYICGGDGRTCGPEPLEVIIPHCSPFECVHSPRTDTSELDSIDEDVNAIGHAISPTGTSRYCLVGQCPNKVKRNGVCWRHGGFRNCTSTGCINRAKSRGLCWTHGGGKRCDTPYCSKTALRYGHCWAHGGGKRCDADGCKRPAYERNGNRCTLHTRPAALSLES</sequence>
<name>W4FUT4_APHAT</name>
<dbReference type="PANTHER" id="PTHR31827:SF1">
    <property type="entry name" value="EMB|CAB89363.1"/>
    <property type="match status" value="1"/>
</dbReference>
<dbReference type="RefSeq" id="XP_009839775.1">
    <property type="nucleotide sequence ID" value="XM_009841473.1"/>
</dbReference>
<dbReference type="Pfam" id="PF24906">
    <property type="entry name" value="Zf_WRKY19"/>
    <property type="match status" value="1"/>
</dbReference>
<evidence type="ECO:0000313" key="2">
    <source>
        <dbReference type="EMBL" id="ETV70711.1"/>
    </source>
</evidence>